<feature type="compositionally biased region" description="Acidic residues" evidence="1">
    <location>
        <begin position="41"/>
        <end position="58"/>
    </location>
</feature>
<reference evidence="3 4" key="2">
    <citation type="submission" date="2017-04" db="EMBL/GenBank/DDBJ databases">
        <title>CpG methylation of centromeres and impact of large insertions on vertebrate speciation.</title>
        <authorList>
            <person name="Ichikawa K."/>
            <person name="Yoshimura J."/>
            <person name="Morishita S."/>
        </authorList>
    </citation>
    <scope>NUCLEOTIDE SEQUENCE</scope>
    <source>
        <strain evidence="3 4">HSOK</strain>
    </source>
</reference>
<feature type="compositionally biased region" description="Acidic residues" evidence="1">
    <location>
        <begin position="18"/>
        <end position="29"/>
    </location>
</feature>
<feature type="domain" description="PiggyBac transposable element-derived protein" evidence="2">
    <location>
        <begin position="128"/>
        <end position="500"/>
    </location>
</feature>
<feature type="region of interest" description="Disordered" evidence="1">
    <location>
        <begin position="1"/>
        <end position="126"/>
    </location>
</feature>
<evidence type="ECO:0000259" key="2">
    <source>
        <dbReference type="Pfam" id="PF13843"/>
    </source>
</evidence>
<accession>A0A3P9HE45</accession>
<evidence type="ECO:0000313" key="4">
    <source>
        <dbReference type="Proteomes" id="UP000265200"/>
    </source>
</evidence>
<feature type="compositionally biased region" description="Basic residues" evidence="1">
    <location>
        <begin position="1"/>
        <end position="12"/>
    </location>
</feature>
<protein>
    <recommendedName>
        <fullName evidence="2">PiggyBac transposable element-derived protein domain-containing protein</fullName>
    </recommendedName>
</protein>
<evidence type="ECO:0000313" key="3">
    <source>
        <dbReference type="Ensembl" id="ENSORLP00015006042.1"/>
    </source>
</evidence>
<dbReference type="Proteomes" id="UP000265200">
    <property type="component" value="Chromosome 5"/>
</dbReference>
<dbReference type="PANTHER" id="PTHR46599">
    <property type="entry name" value="PIGGYBAC TRANSPOSABLE ELEMENT-DERIVED PROTEIN 4"/>
    <property type="match status" value="1"/>
</dbReference>
<dbReference type="Ensembl" id="ENSORLT00015004898.1">
    <property type="protein sequence ID" value="ENSORLP00015006042.1"/>
    <property type="gene ID" value="ENSORLG00015006845.1"/>
</dbReference>
<dbReference type="InterPro" id="IPR029526">
    <property type="entry name" value="PGBD"/>
</dbReference>
<organism evidence="3 4">
    <name type="scientific">Oryzias latipes</name>
    <name type="common">Japanese rice fish</name>
    <name type="synonym">Japanese killifish</name>
    <dbReference type="NCBI Taxonomy" id="8090"/>
    <lineage>
        <taxon>Eukaryota</taxon>
        <taxon>Metazoa</taxon>
        <taxon>Chordata</taxon>
        <taxon>Craniata</taxon>
        <taxon>Vertebrata</taxon>
        <taxon>Euteleostomi</taxon>
        <taxon>Actinopterygii</taxon>
        <taxon>Neopterygii</taxon>
        <taxon>Teleostei</taxon>
        <taxon>Neoteleostei</taxon>
        <taxon>Acanthomorphata</taxon>
        <taxon>Ovalentaria</taxon>
        <taxon>Atherinomorphae</taxon>
        <taxon>Beloniformes</taxon>
        <taxon>Adrianichthyidae</taxon>
        <taxon>Oryziinae</taxon>
        <taxon>Oryzias</taxon>
    </lineage>
</organism>
<dbReference type="PANTHER" id="PTHR46599:SF3">
    <property type="entry name" value="PIGGYBAC TRANSPOSABLE ELEMENT-DERIVED PROTEIN 4"/>
    <property type="match status" value="1"/>
</dbReference>
<reference evidence="3" key="3">
    <citation type="submission" date="2025-08" db="UniProtKB">
        <authorList>
            <consortium name="Ensembl"/>
        </authorList>
    </citation>
    <scope>IDENTIFICATION</scope>
    <source>
        <strain evidence="3">HSOK</strain>
    </source>
</reference>
<name>A0A3P9HE45_ORYLA</name>
<reference evidence="3" key="4">
    <citation type="submission" date="2025-09" db="UniProtKB">
        <authorList>
            <consortium name="Ensembl"/>
        </authorList>
    </citation>
    <scope>IDENTIFICATION</scope>
    <source>
        <strain evidence="3">HSOK</strain>
    </source>
</reference>
<dbReference type="AlphaFoldDB" id="A0A3P9HE45"/>
<evidence type="ECO:0000256" key="1">
    <source>
        <dbReference type="SAM" id="MobiDB-lite"/>
    </source>
</evidence>
<dbReference type="Pfam" id="PF13843">
    <property type="entry name" value="DDE_Tnp_1_7"/>
    <property type="match status" value="1"/>
</dbReference>
<proteinExistence type="predicted"/>
<sequence length="600" mass="68334">MSRDSTRKRKAPARYSEEEYEIDQQDEETWGVFSFQMPVSSDEEMSGNEYEEEDEEEERSSVWSPGLHEHRSRSPATTAAGVASVNRSQTQDAWKTEDDPDTANPGPPTFLPKRTPGVQPPLTTGKQTPGAIFSQFFDAEVLKILCENTNSFAQKKKETGKPFPWKDLTPQELTKYLGLLLYMSVCNFPRITDYWRKNSIFHVSYPAAVMSRDRFLTISSHLHFSDPDVDAVNEQKMGTEEYDPLQRVRCLLEMISSRCKAAYHPRQHISVGERMVATKGRLQIKEHVDADKPTKWGLNFFVLADVNGYTIDYMLHSGEKQRASGKGLAFDVVAELVNREYLGSGYIVYCDSFYTSPVLFRHLIQQGFGACGMYKQGRTGVPTTKLNALNRKSKRGSIRWIRDGDLLYLRWMDTREMSLCTTVHPVHGGETIVRWQKTEDGRSQRAPLPRPTAVSEFNKYMGGVDTSGQMLTTNSVHRKTRRWDVTVFQHLLDIAVTNSYIIQKELSSALEQKPLSRQDFQEQLCAELLGVPLAEPPQTTGDGHFPCPTSKGRDIETSQRASKGRKQCYFCKRSTPWMCEKCGIGLCLQLDRNCFKIYHT</sequence>
<reference key="1">
    <citation type="journal article" date="2007" name="Nature">
        <title>The medaka draft genome and insights into vertebrate genome evolution.</title>
        <authorList>
            <person name="Kasahara M."/>
            <person name="Naruse K."/>
            <person name="Sasaki S."/>
            <person name="Nakatani Y."/>
            <person name="Qu W."/>
            <person name="Ahsan B."/>
            <person name="Yamada T."/>
            <person name="Nagayasu Y."/>
            <person name="Doi K."/>
            <person name="Kasai Y."/>
            <person name="Jindo T."/>
            <person name="Kobayashi D."/>
            <person name="Shimada A."/>
            <person name="Toyoda A."/>
            <person name="Kuroki Y."/>
            <person name="Fujiyama A."/>
            <person name="Sasaki T."/>
            <person name="Shimizu A."/>
            <person name="Asakawa S."/>
            <person name="Shimizu N."/>
            <person name="Hashimoto S."/>
            <person name="Yang J."/>
            <person name="Lee Y."/>
            <person name="Matsushima K."/>
            <person name="Sugano S."/>
            <person name="Sakaizumi M."/>
            <person name="Narita T."/>
            <person name="Ohishi K."/>
            <person name="Haga S."/>
            <person name="Ohta F."/>
            <person name="Nomoto H."/>
            <person name="Nogata K."/>
            <person name="Morishita T."/>
            <person name="Endo T."/>
            <person name="Shin-I T."/>
            <person name="Takeda H."/>
            <person name="Morishita S."/>
            <person name="Kohara Y."/>
        </authorList>
    </citation>
    <scope>NUCLEOTIDE SEQUENCE [LARGE SCALE GENOMIC DNA]</scope>
    <source>
        <strain>Hd-rR</strain>
    </source>
</reference>